<keyword evidence="2" id="KW-1185">Reference proteome</keyword>
<proteinExistence type="predicted"/>
<evidence type="ECO:0000313" key="2">
    <source>
        <dbReference type="Proteomes" id="UP000054549"/>
    </source>
</evidence>
<dbReference type="AlphaFoldDB" id="A0A0C2WJ99"/>
<dbReference type="HOGENOM" id="CLU_2526989_0_0_1"/>
<name>A0A0C2WJ99_AMAMK</name>
<dbReference type="EMBL" id="KN818282">
    <property type="protein sequence ID" value="KIL61592.1"/>
    <property type="molecule type" value="Genomic_DNA"/>
</dbReference>
<organism evidence="1 2">
    <name type="scientific">Amanita muscaria (strain Koide BX008)</name>
    <dbReference type="NCBI Taxonomy" id="946122"/>
    <lineage>
        <taxon>Eukaryota</taxon>
        <taxon>Fungi</taxon>
        <taxon>Dikarya</taxon>
        <taxon>Basidiomycota</taxon>
        <taxon>Agaricomycotina</taxon>
        <taxon>Agaricomycetes</taxon>
        <taxon>Agaricomycetidae</taxon>
        <taxon>Agaricales</taxon>
        <taxon>Pluteineae</taxon>
        <taxon>Amanitaceae</taxon>
        <taxon>Amanita</taxon>
    </lineage>
</organism>
<sequence length="84" mass="9218">MLLPGPPPPTWDRSDRSCGPLMCSTQRFRKYSPLATVPTPSSSIDKAIPCDKAVSMDAYVQLWASAHFQRCAIGSFGSPKMKFP</sequence>
<accession>A0A0C2WJ99</accession>
<gene>
    <name evidence="1" type="ORF">M378DRAFT_166705</name>
</gene>
<dbReference type="InParanoid" id="A0A0C2WJ99"/>
<dbReference type="Proteomes" id="UP000054549">
    <property type="component" value="Unassembled WGS sequence"/>
</dbReference>
<reference evidence="1 2" key="1">
    <citation type="submission" date="2014-04" db="EMBL/GenBank/DDBJ databases">
        <title>Evolutionary Origins and Diversification of the Mycorrhizal Mutualists.</title>
        <authorList>
            <consortium name="DOE Joint Genome Institute"/>
            <consortium name="Mycorrhizal Genomics Consortium"/>
            <person name="Kohler A."/>
            <person name="Kuo A."/>
            <person name="Nagy L.G."/>
            <person name="Floudas D."/>
            <person name="Copeland A."/>
            <person name="Barry K.W."/>
            <person name="Cichocki N."/>
            <person name="Veneault-Fourrey C."/>
            <person name="LaButti K."/>
            <person name="Lindquist E.A."/>
            <person name="Lipzen A."/>
            <person name="Lundell T."/>
            <person name="Morin E."/>
            <person name="Murat C."/>
            <person name="Riley R."/>
            <person name="Ohm R."/>
            <person name="Sun H."/>
            <person name="Tunlid A."/>
            <person name="Henrissat B."/>
            <person name="Grigoriev I.V."/>
            <person name="Hibbett D.S."/>
            <person name="Martin F."/>
        </authorList>
    </citation>
    <scope>NUCLEOTIDE SEQUENCE [LARGE SCALE GENOMIC DNA]</scope>
    <source>
        <strain evidence="1 2">Koide BX008</strain>
    </source>
</reference>
<protein>
    <submittedName>
        <fullName evidence="1">Uncharacterized protein</fullName>
    </submittedName>
</protein>
<evidence type="ECO:0000313" key="1">
    <source>
        <dbReference type="EMBL" id="KIL61592.1"/>
    </source>
</evidence>